<keyword evidence="4" id="KW-0472">Membrane</keyword>
<gene>
    <name evidence="5" type="ORF">BEH_03290</name>
</gene>
<dbReference type="GeneID" id="93702699"/>
<dbReference type="KEGG" id="beo:BEH_03290"/>
<sequence length="113" mass="12839">MDLWEIFFKAHQGSWGVLVVLYLISYIFSKQKITHMILRLFYVIMLVSGIGMLALGALQTVFIVKLVIAVLAIGLMEMTILRKRRNEPTGAFFILLIVLVAVLVSIGYGYIRF</sequence>
<reference evidence="5 6" key="1">
    <citation type="journal article" date="2015" name="PLoS ONE">
        <title>Genome Sequence of Bacillus endophyticus and Analysis of Its Companion Mechanism in the Ketogulonigenium vulgare-Bacillus Strain Consortium.</title>
        <authorList>
            <person name="Jia N."/>
            <person name="Du J."/>
            <person name="Ding M.Z."/>
            <person name="Gao F."/>
            <person name="Yuan Y.J."/>
        </authorList>
    </citation>
    <scope>NUCLEOTIDE SEQUENCE [LARGE SCALE GENOMIC DNA]</scope>
    <source>
        <strain evidence="5 6">Hbe603</strain>
    </source>
</reference>
<dbReference type="Pfam" id="PF07457">
    <property type="entry name" value="DUF1516"/>
    <property type="match status" value="1"/>
</dbReference>
<keyword evidence="3" id="KW-1133">Transmembrane helix</keyword>
<dbReference type="Proteomes" id="UP000036202">
    <property type="component" value="Chromosome"/>
</dbReference>
<dbReference type="OrthoDB" id="2365314at2"/>
<evidence type="ECO:0000256" key="2">
    <source>
        <dbReference type="ARBA" id="ARBA00022692"/>
    </source>
</evidence>
<keyword evidence="1" id="KW-1003">Cell membrane</keyword>
<evidence type="ECO:0000313" key="6">
    <source>
        <dbReference type="Proteomes" id="UP000036202"/>
    </source>
</evidence>
<keyword evidence="2" id="KW-0812">Transmembrane</keyword>
<proteinExistence type="predicted"/>
<protein>
    <submittedName>
        <fullName evidence="5">Uncharacterized protein</fullName>
    </submittedName>
</protein>
<name>A0A0H4KEK4_9BACI</name>
<evidence type="ECO:0000256" key="3">
    <source>
        <dbReference type="ARBA" id="ARBA00022989"/>
    </source>
</evidence>
<organism evidence="5 6">
    <name type="scientific">Priestia filamentosa</name>
    <dbReference type="NCBI Taxonomy" id="1402861"/>
    <lineage>
        <taxon>Bacteria</taxon>
        <taxon>Bacillati</taxon>
        <taxon>Bacillota</taxon>
        <taxon>Bacilli</taxon>
        <taxon>Bacillales</taxon>
        <taxon>Bacillaceae</taxon>
        <taxon>Priestia</taxon>
    </lineage>
</organism>
<dbReference type="PATRIC" id="fig|135735.6.peg.607"/>
<evidence type="ECO:0000256" key="4">
    <source>
        <dbReference type="ARBA" id="ARBA00023136"/>
    </source>
</evidence>
<dbReference type="InterPro" id="IPR010899">
    <property type="entry name" value="UPF0344"/>
</dbReference>
<evidence type="ECO:0000256" key="1">
    <source>
        <dbReference type="ARBA" id="ARBA00022475"/>
    </source>
</evidence>
<accession>A0A0H4KEK4</accession>
<keyword evidence="6" id="KW-1185">Reference proteome</keyword>
<dbReference type="EMBL" id="CP011974">
    <property type="protein sequence ID" value="AKO91216.1"/>
    <property type="molecule type" value="Genomic_DNA"/>
</dbReference>
<evidence type="ECO:0000313" key="5">
    <source>
        <dbReference type="EMBL" id="AKO91216.1"/>
    </source>
</evidence>
<dbReference type="AlphaFoldDB" id="A0A0H4KEK4"/>
<dbReference type="RefSeq" id="WP_019393946.1">
    <property type="nucleotide sequence ID" value="NZ_ALIM01000032.1"/>
</dbReference>
<reference evidence="6" key="2">
    <citation type="submission" date="2015-06" db="EMBL/GenBank/DDBJ databases">
        <title>Genome Sequence of Bacillus endophyticus and Analysis of its Companion Mechanism in the Ketogulonigenium vulgare-Bacillus strain Consortium.</title>
        <authorList>
            <person name="Jia N."/>
            <person name="Du J."/>
            <person name="Ding M.-Z."/>
            <person name="Gao F."/>
            <person name="Yuan Y.-J."/>
        </authorList>
    </citation>
    <scope>NUCLEOTIDE SEQUENCE [LARGE SCALE GENOMIC DNA]</scope>
    <source>
        <strain evidence="6">Hbe603</strain>
    </source>
</reference>
<accession>A0A1X7FHQ1</accession>